<evidence type="ECO:0000313" key="1">
    <source>
        <dbReference type="EMBL" id="EMY82278.1"/>
    </source>
</evidence>
<keyword evidence="2" id="KW-1185">Reference proteome</keyword>
<evidence type="ECO:0000313" key="2">
    <source>
        <dbReference type="Proteomes" id="UP000012317"/>
    </source>
</evidence>
<gene>
    <name evidence="1" type="ORF">pgond44_03543</name>
</gene>
<protein>
    <submittedName>
        <fullName evidence="1">Uncharacterized protein</fullName>
    </submittedName>
</protein>
<dbReference type="Proteomes" id="UP000012317">
    <property type="component" value="Unassembled WGS sequence"/>
</dbReference>
<organism evidence="1 2">
    <name type="scientific">Psychroflexus gondwanensis ACAM 44</name>
    <dbReference type="NCBI Taxonomy" id="1189619"/>
    <lineage>
        <taxon>Bacteria</taxon>
        <taxon>Pseudomonadati</taxon>
        <taxon>Bacteroidota</taxon>
        <taxon>Flavobacteriia</taxon>
        <taxon>Flavobacteriales</taxon>
        <taxon>Flavobacteriaceae</taxon>
        <taxon>Psychroflexus</taxon>
    </lineage>
</organism>
<proteinExistence type="predicted"/>
<reference evidence="1 2" key="1">
    <citation type="journal article" date="2014" name="Genome Biol. Evol.">
        <title>Extensive gene acquisition in the extremely psychrophilic bacterial species Psychroflexus torquis and the link to sea-ice ecosystem specialism.</title>
        <authorList>
            <person name="Feng S."/>
            <person name="Powell S.M."/>
            <person name="Wilson R."/>
            <person name="Bowman J.P."/>
        </authorList>
    </citation>
    <scope>NUCLEOTIDE SEQUENCE [LARGE SCALE GENOMIC DNA]</scope>
    <source>
        <strain evidence="1 2">ACAM 44</strain>
    </source>
</reference>
<dbReference type="eggNOG" id="COG3631">
    <property type="taxonomic scope" value="Bacteria"/>
</dbReference>
<dbReference type="STRING" id="1189619.pgond44_03543"/>
<dbReference type="AlphaFoldDB" id="N1X2I7"/>
<accession>N1X2I7</accession>
<name>N1X2I7_9FLAO</name>
<sequence length="47" mass="5247">MPTVLGLMHPKIEWKKAENNSLADGNPYFGPDAILKGVFARLRTLHV</sequence>
<dbReference type="RefSeq" id="WP_003436758.1">
    <property type="nucleotide sequence ID" value="NZ_APLF01000003.1"/>
</dbReference>
<comment type="caution">
    <text evidence="1">The sequence shown here is derived from an EMBL/GenBank/DDBJ whole genome shotgun (WGS) entry which is preliminary data.</text>
</comment>
<dbReference type="EMBL" id="APLF01000003">
    <property type="protein sequence ID" value="EMY82278.1"/>
    <property type="molecule type" value="Genomic_DNA"/>
</dbReference>